<feature type="compositionally biased region" description="Low complexity" evidence="1">
    <location>
        <begin position="254"/>
        <end position="267"/>
    </location>
</feature>
<keyword evidence="3" id="KW-1185">Reference proteome</keyword>
<evidence type="ECO:0000313" key="3">
    <source>
        <dbReference type="Proteomes" id="UP000708148"/>
    </source>
</evidence>
<reference evidence="2" key="1">
    <citation type="submission" date="2020-12" db="EMBL/GenBank/DDBJ databases">
        <authorList>
            <person name="Iha C."/>
        </authorList>
    </citation>
    <scope>NUCLEOTIDE SEQUENCE</scope>
</reference>
<feature type="region of interest" description="Disordered" evidence="1">
    <location>
        <begin position="1"/>
        <end position="36"/>
    </location>
</feature>
<proteinExistence type="predicted"/>
<comment type="caution">
    <text evidence="2">The sequence shown here is derived from an EMBL/GenBank/DDBJ whole genome shotgun (WGS) entry which is preliminary data.</text>
</comment>
<gene>
    <name evidence="2" type="ORF">OSTQU699_LOCUS5196</name>
</gene>
<sequence>MEGVSTSEGLRLCLGGSPPRRACRAAHPSRPPRSWSGVRAMPALASLLKRKGRGGSSEWSATRSGSEGPRMEGSDRDKLARQLSSALVLAFFACQTKSLPAAQCLVETVVEAFLEGFTAEDMQVSVALTCLEASKPILTDLEQDILVSWVALVMLTLAQLGIRPRPLAPTSTSTSQVDRQVQGMSGFVKQVLQMYMKGMDLQRLTLQQQMAGADEAGRSPSARLMQQNNLLIVLTIEVLKCLGLGADIELEPVSAQSTPTAAPASDSQETEREGLKAPSADAGVMSAQGDAPNSGLLPLDYPQSFQQNSRVLCEQQDDGDKCLSRGTSVRLLICFVGGAGFGSLLSLNALVDDLIHIYKQGCTASQVLEGLSEEEFNQSGGLLPVMDPGPGGGYSVSRELFGRWVSIVFMTLAQLGVTHPLAASATGWAWASVSDDATGASTAMEVTRLSDFVANSLRKASGSPEAMDLVERLKGKPEVAEELPRIREEAVKKALKDGGLTMVGMEDDWLSVSSSSAEVWRQLLLLVDITRAKVS</sequence>
<feature type="region of interest" description="Disordered" evidence="1">
    <location>
        <begin position="254"/>
        <end position="299"/>
    </location>
</feature>
<dbReference type="EMBL" id="CAJHUC010001120">
    <property type="protein sequence ID" value="CAD7699837.1"/>
    <property type="molecule type" value="Genomic_DNA"/>
</dbReference>
<name>A0A8S1J1H1_9CHLO</name>
<protein>
    <submittedName>
        <fullName evidence="2">Uncharacterized protein</fullName>
    </submittedName>
</protein>
<feature type="region of interest" description="Disordered" evidence="1">
    <location>
        <begin position="49"/>
        <end position="77"/>
    </location>
</feature>
<dbReference type="Proteomes" id="UP000708148">
    <property type="component" value="Unassembled WGS sequence"/>
</dbReference>
<evidence type="ECO:0000256" key="1">
    <source>
        <dbReference type="SAM" id="MobiDB-lite"/>
    </source>
</evidence>
<accession>A0A8S1J1H1</accession>
<evidence type="ECO:0000313" key="2">
    <source>
        <dbReference type="EMBL" id="CAD7699837.1"/>
    </source>
</evidence>
<dbReference type="AlphaFoldDB" id="A0A8S1J1H1"/>
<organism evidence="2 3">
    <name type="scientific">Ostreobium quekettii</name>
    <dbReference type="NCBI Taxonomy" id="121088"/>
    <lineage>
        <taxon>Eukaryota</taxon>
        <taxon>Viridiplantae</taxon>
        <taxon>Chlorophyta</taxon>
        <taxon>core chlorophytes</taxon>
        <taxon>Ulvophyceae</taxon>
        <taxon>TCBD clade</taxon>
        <taxon>Bryopsidales</taxon>
        <taxon>Ostreobineae</taxon>
        <taxon>Ostreobiaceae</taxon>
        <taxon>Ostreobium</taxon>
    </lineage>
</organism>
<dbReference type="OrthoDB" id="541230at2759"/>